<organism evidence="2 3">
    <name type="scientific">Massilia cavernae</name>
    <dbReference type="NCBI Taxonomy" id="2320864"/>
    <lineage>
        <taxon>Bacteria</taxon>
        <taxon>Pseudomonadati</taxon>
        <taxon>Pseudomonadota</taxon>
        <taxon>Betaproteobacteria</taxon>
        <taxon>Burkholderiales</taxon>
        <taxon>Oxalobacteraceae</taxon>
        <taxon>Telluria group</taxon>
        <taxon>Massilia</taxon>
    </lineage>
</organism>
<dbReference type="InterPro" id="IPR027843">
    <property type="entry name" value="DUF4440"/>
</dbReference>
<dbReference type="SUPFAM" id="SSF54427">
    <property type="entry name" value="NTF2-like"/>
    <property type="match status" value="1"/>
</dbReference>
<dbReference type="AlphaFoldDB" id="A0A418XT09"/>
<evidence type="ECO:0000313" key="2">
    <source>
        <dbReference type="EMBL" id="RJG15701.1"/>
    </source>
</evidence>
<dbReference type="Pfam" id="PF14534">
    <property type="entry name" value="DUF4440"/>
    <property type="match status" value="1"/>
</dbReference>
<feature type="domain" description="DUF4440" evidence="1">
    <location>
        <begin position="105"/>
        <end position="215"/>
    </location>
</feature>
<dbReference type="Gene3D" id="3.10.450.50">
    <property type="match status" value="1"/>
</dbReference>
<proteinExistence type="predicted"/>
<accession>A0A418XT09</accession>
<protein>
    <submittedName>
        <fullName evidence="2">Nuclear transport factor 2 family protein</fullName>
    </submittedName>
</protein>
<keyword evidence="3" id="KW-1185">Reference proteome</keyword>
<sequence>MRKWRRSPATFGRNGRSRCAGIPIHRSRRPLVCPICPLVAPLWHGNLARPKMRSCASSAGQLPSTWNPMKNRLLLTMLLLGFLPQLHAQGAKPGDNAAAPLFKEIAAMDKTLFDAFNRQDVDGVMAVFAPDLEFFHDMGGVKNYEQNLDATRKLFAQNMNLQRQLVPDSMQVYPVHDYGAIQTGEHTFCHLVNGKNDCGTFKFLHIWKRNGTGWNLARVVSFGH</sequence>
<dbReference type="EMBL" id="QYUP01000113">
    <property type="protein sequence ID" value="RJG15701.1"/>
    <property type="molecule type" value="Genomic_DNA"/>
</dbReference>
<name>A0A418XT09_9BURK</name>
<evidence type="ECO:0000313" key="3">
    <source>
        <dbReference type="Proteomes" id="UP000284006"/>
    </source>
</evidence>
<reference evidence="2 3" key="1">
    <citation type="submission" date="2018-09" db="EMBL/GenBank/DDBJ databases">
        <authorList>
            <person name="Zhu H."/>
        </authorList>
    </citation>
    <scope>NUCLEOTIDE SEQUENCE [LARGE SCALE GENOMIC DNA]</scope>
    <source>
        <strain evidence="2 3">K1S02-61</strain>
    </source>
</reference>
<dbReference type="Proteomes" id="UP000284006">
    <property type="component" value="Unassembled WGS sequence"/>
</dbReference>
<evidence type="ECO:0000259" key="1">
    <source>
        <dbReference type="Pfam" id="PF14534"/>
    </source>
</evidence>
<gene>
    <name evidence="2" type="ORF">D3872_12395</name>
</gene>
<dbReference type="InterPro" id="IPR032710">
    <property type="entry name" value="NTF2-like_dom_sf"/>
</dbReference>
<dbReference type="OrthoDB" id="119951at2"/>
<comment type="caution">
    <text evidence="2">The sequence shown here is derived from an EMBL/GenBank/DDBJ whole genome shotgun (WGS) entry which is preliminary data.</text>
</comment>